<dbReference type="InterPro" id="IPR050148">
    <property type="entry name" value="Terpene_synthase-like"/>
</dbReference>
<comment type="caution">
    <text evidence="5">The sequence shown here is derived from an EMBL/GenBank/DDBJ whole genome shotgun (WGS) entry which is preliminary data.</text>
</comment>
<dbReference type="GO" id="GO:0010333">
    <property type="term" value="F:terpene synthase activity"/>
    <property type="evidence" value="ECO:0007669"/>
    <property type="project" value="InterPro"/>
</dbReference>
<dbReference type="PANTHER" id="PTHR31225">
    <property type="entry name" value="OS04G0344100 PROTEIN-RELATED"/>
    <property type="match status" value="1"/>
</dbReference>
<sequence length="188" mass="21582">MPAMILKPVNSLCNLERMRRSNALRASCTAPAPRLWVSCHADQTRRSGNYQPSLGISVIFIFNRFKNEKGREFKESLARDTKGMLQLYEASFLLTEGEDTLELARQFSRICLQKKLVSEEMDDNQLSWIRHSLDLPLHWRSQALDARWFLDAYAKRPDMSLRNSTSILSKQHINKNSKMSQGGGVIHA</sequence>
<keyword evidence="1" id="KW-0460">Magnesium</keyword>
<proteinExistence type="predicted"/>
<evidence type="ECO:0000259" key="4">
    <source>
        <dbReference type="Pfam" id="PF01397"/>
    </source>
</evidence>
<organism evidence="5">
    <name type="scientific">Salvia splendens</name>
    <name type="common">Scarlet sage</name>
    <dbReference type="NCBI Taxonomy" id="180675"/>
    <lineage>
        <taxon>Eukaryota</taxon>
        <taxon>Viridiplantae</taxon>
        <taxon>Streptophyta</taxon>
        <taxon>Embryophyta</taxon>
        <taxon>Tracheophyta</taxon>
        <taxon>Spermatophyta</taxon>
        <taxon>Magnoliopsida</taxon>
        <taxon>eudicotyledons</taxon>
        <taxon>Gunneridae</taxon>
        <taxon>Pentapetalae</taxon>
        <taxon>asterids</taxon>
        <taxon>lamiids</taxon>
        <taxon>Lamiales</taxon>
        <taxon>Lamiaceae</taxon>
        <taxon>Nepetoideae</taxon>
        <taxon>Mentheae</taxon>
        <taxon>Salviinae</taxon>
        <taxon>Salvia</taxon>
        <taxon>Salvia subgen. Calosphace</taxon>
        <taxon>core Calosphace</taxon>
    </lineage>
</organism>
<evidence type="ECO:0000256" key="3">
    <source>
        <dbReference type="ARBA" id="ARBA00023239"/>
    </source>
</evidence>
<dbReference type="InterPro" id="IPR008930">
    <property type="entry name" value="Terpenoid_cyclase/PrenylTrfase"/>
</dbReference>
<gene>
    <name evidence="5" type="ORF">SASPL_148549</name>
</gene>
<accession>A0A8X8WAW0</accession>
<keyword evidence="2" id="KW-0809">Transit peptide</keyword>
<dbReference type="EMBL" id="PNBA02000019">
    <property type="protein sequence ID" value="KAG6390804.1"/>
    <property type="molecule type" value="Genomic_DNA"/>
</dbReference>
<dbReference type="AlphaFoldDB" id="A0A8X8WAW0"/>
<reference evidence="5" key="1">
    <citation type="submission" date="2018-01" db="EMBL/GenBank/DDBJ databases">
        <authorList>
            <person name="Mao J.F."/>
        </authorList>
    </citation>
    <scope>NUCLEOTIDE SEQUENCE</scope>
    <source>
        <strain evidence="5">Huo1</strain>
        <tissue evidence="5">Leaf</tissue>
    </source>
</reference>
<dbReference type="Pfam" id="PF01397">
    <property type="entry name" value="Terpene_synth"/>
    <property type="match status" value="1"/>
</dbReference>
<dbReference type="Proteomes" id="UP000298416">
    <property type="component" value="Unassembled WGS sequence"/>
</dbReference>
<dbReference type="InterPro" id="IPR036965">
    <property type="entry name" value="Terpene_synth_N_sf"/>
</dbReference>
<evidence type="ECO:0000313" key="5">
    <source>
        <dbReference type="EMBL" id="KAG6390804.1"/>
    </source>
</evidence>
<reference evidence="5" key="2">
    <citation type="submission" date="2020-08" db="EMBL/GenBank/DDBJ databases">
        <title>Plant Genome Project.</title>
        <authorList>
            <person name="Zhang R.-G."/>
        </authorList>
    </citation>
    <scope>NUCLEOTIDE SEQUENCE</scope>
    <source>
        <strain evidence="5">Huo1</strain>
        <tissue evidence="5">Leaf</tissue>
    </source>
</reference>
<dbReference type="SUPFAM" id="SSF48239">
    <property type="entry name" value="Terpenoid cyclases/Protein prenyltransferases"/>
    <property type="match status" value="1"/>
</dbReference>
<dbReference type="PANTHER" id="PTHR31225:SF9">
    <property type="entry name" value="TERPENE SYNTHASE 10"/>
    <property type="match status" value="1"/>
</dbReference>
<name>A0A8X8WAW0_SALSN</name>
<protein>
    <recommendedName>
        <fullName evidence="4">Terpene synthase N-terminal domain-containing protein</fullName>
    </recommendedName>
</protein>
<evidence type="ECO:0000256" key="1">
    <source>
        <dbReference type="ARBA" id="ARBA00022842"/>
    </source>
</evidence>
<dbReference type="Gene3D" id="1.50.10.130">
    <property type="entry name" value="Terpene synthase, N-terminal domain"/>
    <property type="match status" value="1"/>
</dbReference>
<dbReference type="GO" id="GO:0016114">
    <property type="term" value="P:terpenoid biosynthetic process"/>
    <property type="evidence" value="ECO:0007669"/>
    <property type="project" value="InterPro"/>
</dbReference>
<evidence type="ECO:0000313" key="6">
    <source>
        <dbReference type="Proteomes" id="UP000298416"/>
    </source>
</evidence>
<keyword evidence="3" id="KW-0456">Lyase</keyword>
<feature type="domain" description="Terpene synthase N-terminal" evidence="4">
    <location>
        <begin position="61"/>
        <end position="124"/>
    </location>
</feature>
<dbReference type="InterPro" id="IPR001906">
    <property type="entry name" value="Terpene_synth_N"/>
</dbReference>
<keyword evidence="6" id="KW-1185">Reference proteome</keyword>
<evidence type="ECO:0000256" key="2">
    <source>
        <dbReference type="ARBA" id="ARBA00022946"/>
    </source>
</evidence>